<feature type="region of interest" description="Disordered" evidence="6">
    <location>
        <begin position="1"/>
        <end position="21"/>
    </location>
</feature>
<comment type="subcellular location">
    <subcellularLocation>
        <location evidence="1">Cell membrane</location>
        <topology evidence="1">Peripheral membrane protein</topology>
    </subcellularLocation>
</comment>
<dbReference type="Gene3D" id="3.40.50.300">
    <property type="entry name" value="P-loop containing nucleotide triphosphate hydrolases"/>
    <property type="match status" value="1"/>
</dbReference>
<dbReference type="InterPro" id="IPR050086">
    <property type="entry name" value="MetN_ABC_transporter-like"/>
</dbReference>
<evidence type="ECO:0000256" key="5">
    <source>
        <dbReference type="ARBA" id="ARBA00022840"/>
    </source>
</evidence>
<keyword evidence="9" id="KW-1185">Reference proteome</keyword>
<evidence type="ECO:0000313" key="9">
    <source>
        <dbReference type="Proteomes" id="UP001549036"/>
    </source>
</evidence>
<accession>A0ABV2HZT9</accession>
<dbReference type="InterPro" id="IPR003593">
    <property type="entry name" value="AAA+_ATPase"/>
</dbReference>
<feature type="domain" description="ABC transporter" evidence="7">
    <location>
        <begin position="62"/>
        <end position="307"/>
    </location>
</feature>
<dbReference type="SMART" id="SM00382">
    <property type="entry name" value="AAA"/>
    <property type="match status" value="1"/>
</dbReference>
<evidence type="ECO:0000256" key="4">
    <source>
        <dbReference type="ARBA" id="ARBA00022741"/>
    </source>
</evidence>
<keyword evidence="4" id="KW-0547">Nucleotide-binding</keyword>
<organism evidence="8 9">
    <name type="scientific">Mesorhizobium shonense</name>
    <dbReference type="NCBI Taxonomy" id="1209948"/>
    <lineage>
        <taxon>Bacteria</taxon>
        <taxon>Pseudomonadati</taxon>
        <taxon>Pseudomonadota</taxon>
        <taxon>Alphaproteobacteria</taxon>
        <taxon>Hyphomicrobiales</taxon>
        <taxon>Phyllobacteriaceae</taxon>
        <taxon>Mesorhizobium</taxon>
    </lineage>
</organism>
<comment type="caution">
    <text evidence="8">The sequence shown here is derived from an EMBL/GenBank/DDBJ whole genome shotgun (WGS) entry which is preliminary data.</text>
</comment>
<evidence type="ECO:0000256" key="1">
    <source>
        <dbReference type="ARBA" id="ARBA00004202"/>
    </source>
</evidence>
<evidence type="ECO:0000313" key="8">
    <source>
        <dbReference type="EMBL" id="MET3596185.1"/>
    </source>
</evidence>
<dbReference type="PANTHER" id="PTHR43166">
    <property type="entry name" value="AMINO ACID IMPORT ATP-BINDING PROTEIN"/>
    <property type="match status" value="1"/>
</dbReference>
<dbReference type="InterPro" id="IPR027417">
    <property type="entry name" value="P-loop_NTPase"/>
</dbReference>
<dbReference type="PROSITE" id="PS50893">
    <property type="entry name" value="ABC_TRANSPORTER_2"/>
    <property type="match status" value="1"/>
</dbReference>
<evidence type="ECO:0000256" key="2">
    <source>
        <dbReference type="ARBA" id="ARBA00005417"/>
    </source>
</evidence>
<evidence type="ECO:0000256" key="3">
    <source>
        <dbReference type="ARBA" id="ARBA00022448"/>
    </source>
</evidence>
<proteinExistence type="inferred from homology"/>
<dbReference type="Proteomes" id="UP001549036">
    <property type="component" value="Unassembled WGS sequence"/>
</dbReference>
<dbReference type="PROSITE" id="PS00211">
    <property type="entry name" value="ABC_TRANSPORTER_1"/>
    <property type="match status" value="1"/>
</dbReference>
<dbReference type="CDD" id="cd03262">
    <property type="entry name" value="ABC_HisP_GlnQ"/>
    <property type="match status" value="1"/>
</dbReference>
<dbReference type="InterPro" id="IPR003439">
    <property type="entry name" value="ABC_transporter-like_ATP-bd"/>
</dbReference>
<comment type="similarity">
    <text evidence="2">Belongs to the ABC transporter superfamily.</text>
</comment>
<evidence type="ECO:0000256" key="6">
    <source>
        <dbReference type="SAM" id="MobiDB-lite"/>
    </source>
</evidence>
<dbReference type="SUPFAM" id="SSF52540">
    <property type="entry name" value="P-loop containing nucleoside triphosphate hydrolases"/>
    <property type="match status" value="1"/>
</dbReference>
<sequence>MSVTDSKEYRTGAVTDGSGSDGHIRQAAINELAQTSDSWARPGVEKMQAEWDRRRHDMAPVLEVHELSKAFGAVRILNDVTFQMAQGEVVSLVGASGSGKSTLLRCINFLETPTSGRIVVTGDAISITSNRRGKSEITNGAKIRLFRQRTGMVFQNFNLWPHRTVIGNVTEALVYVLGKGRREAEDMAHSALSKVGMAEFRDRYPSQLSGGQQQRVAIARVLAMRPKIMLFDEPTSALDPELVGEVLKVIRTLAEGGATILLVTHEMRFARDVSNRMIFLRKGILEQDDAPEELFRNPASEAVKRFLSSVMPAAA</sequence>
<protein>
    <submittedName>
        <fullName evidence="8">ABC-type histidine transport system ATPase subunit</fullName>
    </submittedName>
</protein>
<keyword evidence="5" id="KW-0067">ATP-binding</keyword>
<feature type="compositionally biased region" description="Basic and acidic residues" evidence="6">
    <location>
        <begin position="1"/>
        <end position="10"/>
    </location>
</feature>
<dbReference type="PANTHER" id="PTHR43166:SF35">
    <property type="entry name" value="L-CYSTINE IMPORT ATP-BINDING PROTEIN TCYN"/>
    <property type="match status" value="1"/>
</dbReference>
<reference evidence="8 9" key="1">
    <citation type="submission" date="2024-06" db="EMBL/GenBank/DDBJ databases">
        <title>Genomic Encyclopedia of Type Strains, Phase IV (KMG-IV): sequencing the most valuable type-strain genomes for metagenomic binning, comparative biology and taxonomic classification.</title>
        <authorList>
            <person name="Goeker M."/>
        </authorList>
    </citation>
    <scope>NUCLEOTIDE SEQUENCE [LARGE SCALE GENOMIC DNA]</scope>
    <source>
        <strain evidence="8 9">DSM 29846</strain>
    </source>
</reference>
<dbReference type="Pfam" id="PF00005">
    <property type="entry name" value="ABC_tran"/>
    <property type="match status" value="1"/>
</dbReference>
<name>A0ABV2HZT9_9HYPH</name>
<dbReference type="InterPro" id="IPR017871">
    <property type="entry name" value="ABC_transporter-like_CS"/>
</dbReference>
<keyword evidence="3" id="KW-0813">Transport</keyword>
<evidence type="ECO:0000259" key="7">
    <source>
        <dbReference type="PROSITE" id="PS50893"/>
    </source>
</evidence>
<gene>
    <name evidence="8" type="ORF">ABID26_005602</name>
</gene>
<dbReference type="EMBL" id="JBEPLM010000013">
    <property type="protein sequence ID" value="MET3596185.1"/>
    <property type="molecule type" value="Genomic_DNA"/>
</dbReference>